<dbReference type="RefSeq" id="WP_179489029.1">
    <property type="nucleotide sequence ID" value="NZ_JACCBV010000001.1"/>
</dbReference>
<dbReference type="PANTHER" id="PTHR11109">
    <property type="entry name" value="GTP CYCLOHYDROLASE I"/>
    <property type="match status" value="1"/>
</dbReference>
<dbReference type="Gene3D" id="3.30.1130.10">
    <property type="match status" value="1"/>
</dbReference>
<evidence type="ECO:0000256" key="2">
    <source>
        <dbReference type="ARBA" id="ARBA00005080"/>
    </source>
</evidence>
<keyword evidence="4 5" id="KW-0378">Hydrolase</keyword>
<dbReference type="Proteomes" id="UP000576969">
    <property type="component" value="Unassembled WGS sequence"/>
</dbReference>
<evidence type="ECO:0000256" key="4">
    <source>
        <dbReference type="ARBA" id="ARBA00022801"/>
    </source>
</evidence>
<dbReference type="HAMAP" id="MF_00223">
    <property type="entry name" value="FolE"/>
    <property type="match status" value="1"/>
</dbReference>
<dbReference type="Gene3D" id="1.10.286.10">
    <property type="match status" value="1"/>
</dbReference>
<feature type="domain" description="GTP cyclohydrolase I" evidence="6">
    <location>
        <begin position="24"/>
        <end position="193"/>
    </location>
</feature>
<dbReference type="AlphaFoldDB" id="A0A7Y9GN44"/>
<comment type="caution">
    <text evidence="7">The sequence shown here is derived from an EMBL/GenBank/DDBJ whole genome shotgun (WGS) entry which is preliminary data.</text>
</comment>
<keyword evidence="5" id="KW-0479">Metal-binding</keyword>
<dbReference type="NCBIfam" id="NF006826">
    <property type="entry name" value="PRK09347.1-3"/>
    <property type="match status" value="1"/>
</dbReference>
<dbReference type="FunFam" id="3.30.1130.10:FF:000001">
    <property type="entry name" value="GTP cyclohydrolase 1"/>
    <property type="match status" value="1"/>
</dbReference>
<protein>
    <recommendedName>
        <fullName evidence="5">GTP cyclohydrolase 1</fullName>
        <ecNumber evidence="5">3.5.4.16</ecNumber>
    </recommendedName>
    <alternativeName>
        <fullName evidence="5">GTP cyclohydrolase I</fullName>
        <shortName evidence="5">GTP-CH-I</shortName>
    </alternativeName>
</protein>
<comment type="subunit">
    <text evidence="5">Homopolymer.</text>
</comment>
<dbReference type="GO" id="GO:0006729">
    <property type="term" value="P:tetrahydrobiopterin biosynthetic process"/>
    <property type="evidence" value="ECO:0007669"/>
    <property type="project" value="TreeGrafter"/>
</dbReference>
<dbReference type="PANTHER" id="PTHR11109:SF7">
    <property type="entry name" value="GTP CYCLOHYDROLASE 1"/>
    <property type="match status" value="1"/>
</dbReference>
<dbReference type="EMBL" id="JACCBV010000001">
    <property type="protein sequence ID" value="NYE19579.1"/>
    <property type="molecule type" value="Genomic_DNA"/>
</dbReference>
<dbReference type="GO" id="GO:0003934">
    <property type="term" value="F:GTP cyclohydrolase I activity"/>
    <property type="evidence" value="ECO:0007669"/>
    <property type="project" value="UniProtKB-UniRule"/>
</dbReference>
<dbReference type="GO" id="GO:0005737">
    <property type="term" value="C:cytoplasm"/>
    <property type="evidence" value="ECO:0007669"/>
    <property type="project" value="TreeGrafter"/>
</dbReference>
<feature type="binding site" evidence="5">
    <location>
        <position position="89"/>
    </location>
    <ligand>
        <name>Zn(2+)</name>
        <dbReference type="ChEBI" id="CHEBI:29105"/>
    </ligand>
</feature>
<dbReference type="SUPFAM" id="SSF55620">
    <property type="entry name" value="Tetrahydrobiopterin biosynthesis enzymes-like"/>
    <property type="match status" value="1"/>
</dbReference>
<gene>
    <name evidence="5" type="primary">folE</name>
    <name evidence="7" type="ORF">BJ991_001607</name>
</gene>
<dbReference type="GO" id="GO:0046654">
    <property type="term" value="P:tetrahydrofolate biosynthetic process"/>
    <property type="evidence" value="ECO:0007669"/>
    <property type="project" value="UniProtKB-UniRule"/>
</dbReference>
<evidence type="ECO:0000313" key="8">
    <source>
        <dbReference type="Proteomes" id="UP000576969"/>
    </source>
</evidence>
<dbReference type="GO" id="GO:0006730">
    <property type="term" value="P:one-carbon metabolic process"/>
    <property type="evidence" value="ECO:0007669"/>
    <property type="project" value="UniProtKB-UniRule"/>
</dbReference>
<feature type="binding site" evidence="5">
    <location>
        <position position="160"/>
    </location>
    <ligand>
        <name>Zn(2+)</name>
        <dbReference type="ChEBI" id="CHEBI:29105"/>
    </ligand>
</feature>
<dbReference type="InterPro" id="IPR020602">
    <property type="entry name" value="GTP_CycHdrlase_I_dom"/>
</dbReference>
<evidence type="ECO:0000256" key="5">
    <source>
        <dbReference type="HAMAP-Rule" id="MF_00223"/>
    </source>
</evidence>
<comment type="similarity">
    <text evidence="5">Belongs to the GTP cyclohydrolase I family.</text>
</comment>
<keyword evidence="5" id="KW-0342">GTP-binding</keyword>
<evidence type="ECO:0000259" key="6">
    <source>
        <dbReference type="Pfam" id="PF01227"/>
    </source>
</evidence>
<accession>A0A7Y9GN44</accession>
<dbReference type="InterPro" id="IPR001474">
    <property type="entry name" value="GTP_CycHdrlase_I"/>
</dbReference>
<sequence>MSSSGALRLHPVDAAIAVDRDRAEAAVAELLEAFGRDVGGEHLADTPRRVVDGLLELITPREFTATTFPNDDAYDELVLVRDIPFTSLCEHHLLPFRGVAHVGYIPGPRLVGLSKLARIVEWYAHDLQVQERLTVQIADHLERHLEPAGVGVVLRAEHLCMSVRGVQAVGSTTETHVFRGAVAADDRLRRRFEASGP</sequence>
<keyword evidence="3 5" id="KW-0554">One-carbon metabolism</keyword>
<dbReference type="GO" id="GO:0008270">
    <property type="term" value="F:zinc ion binding"/>
    <property type="evidence" value="ECO:0007669"/>
    <property type="project" value="UniProtKB-UniRule"/>
</dbReference>
<dbReference type="GO" id="GO:0005525">
    <property type="term" value="F:GTP binding"/>
    <property type="evidence" value="ECO:0007669"/>
    <property type="project" value="UniProtKB-KW"/>
</dbReference>
<dbReference type="PROSITE" id="PS00859">
    <property type="entry name" value="GTP_CYCLOHYDROL_1_1"/>
    <property type="match status" value="1"/>
</dbReference>
<keyword evidence="8" id="KW-1185">Reference proteome</keyword>
<dbReference type="Pfam" id="PF01227">
    <property type="entry name" value="GTP_cyclohydroI"/>
    <property type="match status" value="1"/>
</dbReference>
<dbReference type="InterPro" id="IPR043133">
    <property type="entry name" value="GTP-CH-I_C/QueF"/>
</dbReference>
<comment type="catalytic activity">
    <reaction evidence="1 5">
        <text>GTP + H2O = 7,8-dihydroneopterin 3'-triphosphate + formate + H(+)</text>
        <dbReference type="Rhea" id="RHEA:17473"/>
        <dbReference type="ChEBI" id="CHEBI:15377"/>
        <dbReference type="ChEBI" id="CHEBI:15378"/>
        <dbReference type="ChEBI" id="CHEBI:15740"/>
        <dbReference type="ChEBI" id="CHEBI:37565"/>
        <dbReference type="ChEBI" id="CHEBI:58462"/>
        <dbReference type="EC" id="3.5.4.16"/>
    </reaction>
</comment>
<evidence type="ECO:0000256" key="1">
    <source>
        <dbReference type="ARBA" id="ARBA00001052"/>
    </source>
</evidence>
<reference evidence="7 8" key="1">
    <citation type="submission" date="2020-07" db="EMBL/GenBank/DDBJ databases">
        <title>Sequencing the genomes of 1000 actinobacteria strains.</title>
        <authorList>
            <person name="Klenk H.-P."/>
        </authorList>
    </citation>
    <scope>NUCLEOTIDE SEQUENCE [LARGE SCALE GENOMIC DNA]</scope>
    <source>
        <strain evidence="7 8">DSM 24662</strain>
    </source>
</reference>
<keyword evidence="5" id="KW-0862">Zinc</keyword>
<name>A0A7Y9GN44_9MICO</name>
<dbReference type="InterPro" id="IPR018234">
    <property type="entry name" value="GTP_CycHdrlase_I_CS"/>
</dbReference>
<dbReference type="InterPro" id="IPR043134">
    <property type="entry name" value="GTP-CH-I_N"/>
</dbReference>
<proteinExistence type="inferred from homology"/>
<dbReference type="NCBIfam" id="NF006825">
    <property type="entry name" value="PRK09347.1-2"/>
    <property type="match status" value="1"/>
</dbReference>
<keyword evidence="5" id="KW-0547">Nucleotide-binding</keyword>
<organism evidence="7 8">
    <name type="scientific">Microbacterium immunditiarum</name>
    <dbReference type="NCBI Taxonomy" id="337480"/>
    <lineage>
        <taxon>Bacteria</taxon>
        <taxon>Bacillati</taxon>
        <taxon>Actinomycetota</taxon>
        <taxon>Actinomycetes</taxon>
        <taxon>Micrococcales</taxon>
        <taxon>Microbacteriaceae</taxon>
        <taxon>Microbacterium</taxon>
    </lineage>
</organism>
<evidence type="ECO:0000313" key="7">
    <source>
        <dbReference type="EMBL" id="NYE19579.1"/>
    </source>
</evidence>
<feature type="binding site" evidence="5">
    <location>
        <position position="92"/>
    </location>
    <ligand>
        <name>Zn(2+)</name>
        <dbReference type="ChEBI" id="CHEBI:29105"/>
    </ligand>
</feature>
<dbReference type="UniPathway" id="UPA00848">
    <property type="reaction ID" value="UER00151"/>
</dbReference>
<evidence type="ECO:0000256" key="3">
    <source>
        <dbReference type="ARBA" id="ARBA00022563"/>
    </source>
</evidence>
<dbReference type="EC" id="3.5.4.16" evidence="5"/>
<comment type="pathway">
    <text evidence="2 5">Cofactor biosynthesis; 7,8-dihydroneopterin triphosphate biosynthesis; 7,8-dihydroneopterin triphosphate from GTP: step 1/1.</text>
</comment>